<dbReference type="EMBL" id="CATZAR010000002">
    <property type="protein sequence ID" value="CAJ0785716.1"/>
    <property type="molecule type" value="Genomic_DNA"/>
</dbReference>
<proteinExistence type="inferred from homology"/>
<dbReference type="Gene3D" id="3.10.450.50">
    <property type="match status" value="1"/>
</dbReference>
<dbReference type="Gene3D" id="1.10.1740.10">
    <property type="match status" value="1"/>
</dbReference>
<dbReference type="PANTHER" id="PTHR43133:SF65">
    <property type="entry name" value="ECF RNA POLYMERASE SIGMA FACTOR SIGG"/>
    <property type="match status" value="1"/>
</dbReference>
<gene>
    <name evidence="10" type="primary">sigG</name>
    <name evidence="10" type="ORF">LMG18095_01355</name>
</gene>
<dbReference type="Pfam" id="PF08281">
    <property type="entry name" value="Sigma70_r4_2"/>
    <property type="match status" value="1"/>
</dbReference>
<evidence type="ECO:0000313" key="11">
    <source>
        <dbReference type="Proteomes" id="UP001189773"/>
    </source>
</evidence>
<evidence type="ECO:0000259" key="8">
    <source>
        <dbReference type="Pfam" id="PF08281"/>
    </source>
</evidence>
<dbReference type="SUPFAM" id="SSF88659">
    <property type="entry name" value="Sigma3 and sigma4 domains of RNA polymerase sigma factors"/>
    <property type="match status" value="1"/>
</dbReference>
<comment type="similarity">
    <text evidence="1">Belongs to the sigma-70 factor family. ECF subfamily.</text>
</comment>
<sequence>MKPQDSRLGVDPGSDESGGRDINELLGAARREIKVHCYRMLGSLHEADDAVQDAFVRAWRSYGTFDGRGSFRAWLYRIATNVCLDALSKRKNLARRLPDQLDGPTTAMPDGQPAPDVAWLEPYPQSELDAVTDPGPTPEARISMREATGLAFMAAIQQLAPRQRAALLLCDVLGWSVAETAGLLGGSVASINSALQRARSKLATGYSSGEITNVSETTPSERSLLRGYVQAWEERDADRLATLLKHDAIYTMPPLAQWYAGRESIRAFFAWAWPAYSDIRMKEIRANGEPGFAAYFRSRSSPMAPLAAHSLHVVSVDADGISRMTLFVGGNVTRLFDAFGLPTTIADAASPTLS</sequence>
<evidence type="ECO:0000256" key="1">
    <source>
        <dbReference type="ARBA" id="ARBA00010641"/>
    </source>
</evidence>
<feature type="domain" description="RNA polymerase sigma factor 70 region 4 type 2" evidence="8">
    <location>
        <begin position="151"/>
        <end position="202"/>
    </location>
</feature>
<dbReference type="PANTHER" id="PTHR43133">
    <property type="entry name" value="RNA POLYMERASE ECF-TYPE SIGMA FACTO"/>
    <property type="match status" value="1"/>
</dbReference>
<dbReference type="Gene3D" id="1.10.10.10">
    <property type="entry name" value="Winged helix-like DNA-binding domain superfamily/Winged helix DNA-binding domain"/>
    <property type="match status" value="1"/>
</dbReference>
<dbReference type="Proteomes" id="UP001189773">
    <property type="component" value="Unassembled WGS sequence"/>
</dbReference>
<dbReference type="NCBIfam" id="TIGR02960">
    <property type="entry name" value="SigX5"/>
    <property type="match status" value="1"/>
</dbReference>
<keyword evidence="5" id="KW-0804">Transcription</keyword>
<dbReference type="InterPro" id="IPR014305">
    <property type="entry name" value="RNA_pol_sigma-G_actinobac"/>
</dbReference>
<dbReference type="Pfam" id="PF04542">
    <property type="entry name" value="Sigma70_r2"/>
    <property type="match status" value="1"/>
</dbReference>
<evidence type="ECO:0000256" key="6">
    <source>
        <dbReference type="SAM" id="MobiDB-lite"/>
    </source>
</evidence>
<dbReference type="InterPro" id="IPR013324">
    <property type="entry name" value="RNA_pol_sigma_r3/r4-like"/>
</dbReference>
<dbReference type="InterPro" id="IPR032710">
    <property type="entry name" value="NTF2-like_dom_sf"/>
</dbReference>
<dbReference type="InterPro" id="IPR013325">
    <property type="entry name" value="RNA_pol_sigma_r2"/>
</dbReference>
<dbReference type="InterPro" id="IPR014284">
    <property type="entry name" value="RNA_pol_sigma-70_dom"/>
</dbReference>
<dbReference type="InterPro" id="IPR036388">
    <property type="entry name" value="WH-like_DNA-bd_sf"/>
</dbReference>
<dbReference type="NCBIfam" id="TIGR02937">
    <property type="entry name" value="sigma70-ECF"/>
    <property type="match status" value="1"/>
</dbReference>
<evidence type="ECO:0000313" key="10">
    <source>
        <dbReference type="EMBL" id="CAJ0785716.1"/>
    </source>
</evidence>
<feature type="domain" description="SnoaL-like" evidence="9">
    <location>
        <begin position="226"/>
        <end position="293"/>
    </location>
</feature>
<dbReference type="SUPFAM" id="SSF88946">
    <property type="entry name" value="Sigma2 domain of RNA polymerase sigma factors"/>
    <property type="match status" value="1"/>
</dbReference>
<organism evidence="10 11">
    <name type="scientific">Ralstonia thomasii</name>
    <dbReference type="NCBI Taxonomy" id="3058596"/>
    <lineage>
        <taxon>Bacteria</taxon>
        <taxon>Pseudomonadati</taxon>
        <taxon>Pseudomonadota</taxon>
        <taxon>Betaproteobacteria</taxon>
        <taxon>Burkholderiales</taxon>
        <taxon>Burkholderiaceae</taxon>
        <taxon>Ralstonia</taxon>
    </lineage>
</organism>
<comment type="subunit">
    <text evidence="2">Interacts transiently with the RNA polymerase catalytic core formed by RpoA, RpoB, RpoC and RpoZ (2 alpha, 1 beta, 1 beta' and 1 omega subunit) to form the RNA polymerase holoenzyme that can initiate transcription.</text>
</comment>
<dbReference type="InterPro" id="IPR037401">
    <property type="entry name" value="SnoaL-like"/>
</dbReference>
<protein>
    <submittedName>
        <fullName evidence="10">ECF RNA polymerase sigma factor SigG</fullName>
    </submittedName>
</protein>
<evidence type="ECO:0000259" key="7">
    <source>
        <dbReference type="Pfam" id="PF04542"/>
    </source>
</evidence>
<feature type="region of interest" description="Disordered" evidence="6">
    <location>
        <begin position="1"/>
        <end position="21"/>
    </location>
</feature>
<dbReference type="InterPro" id="IPR013249">
    <property type="entry name" value="RNA_pol_sigma70_r4_t2"/>
</dbReference>
<evidence type="ECO:0000256" key="3">
    <source>
        <dbReference type="ARBA" id="ARBA00023015"/>
    </source>
</evidence>
<dbReference type="Pfam" id="PF12680">
    <property type="entry name" value="SnoaL_2"/>
    <property type="match status" value="1"/>
</dbReference>
<feature type="domain" description="RNA polymerase sigma-70 region 2" evidence="7">
    <location>
        <begin position="30"/>
        <end position="91"/>
    </location>
</feature>
<evidence type="ECO:0000256" key="5">
    <source>
        <dbReference type="ARBA" id="ARBA00023163"/>
    </source>
</evidence>
<dbReference type="CDD" id="cd06171">
    <property type="entry name" value="Sigma70_r4"/>
    <property type="match status" value="1"/>
</dbReference>
<dbReference type="SUPFAM" id="SSF54427">
    <property type="entry name" value="NTF2-like"/>
    <property type="match status" value="1"/>
</dbReference>
<dbReference type="NCBIfam" id="NF006089">
    <property type="entry name" value="PRK08241.1"/>
    <property type="match status" value="1"/>
</dbReference>
<reference evidence="10 11" key="1">
    <citation type="submission" date="2023-07" db="EMBL/GenBank/DDBJ databases">
        <authorList>
            <person name="Peeters C."/>
        </authorList>
    </citation>
    <scope>NUCLEOTIDE SEQUENCE [LARGE SCALE GENOMIC DNA]</scope>
    <source>
        <strain evidence="10 11">LMG 18095</strain>
    </source>
</reference>
<evidence type="ECO:0000256" key="4">
    <source>
        <dbReference type="ARBA" id="ARBA00023082"/>
    </source>
</evidence>
<keyword evidence="4" id="KW-0731">Sigma factor</keyword>
<evidence type="ECO:0000259" key="9">
    <source>
        <dbReference type="Pfam" id="PF12680"/>
    </source>
</evidence>
<evidence type="ECO:0000256" key="2">
    <source>
        <dbReference type="ARBA" id="ARBA00011344"/>
    </source>
</evidence>
<name>A0ABM9J7Z2_9RALS</name>
<comment type="caution">
    <text evidence="10">The sequence shown here is derived from an EMBL/GenBank/DDBJ whole genome shotgun (WGS) entry which is preliminary data.</text>
</comment>
<dbReference type="RefSeq" id="WP_065851771.1">
    <property type="nucleotide sequence ID" value="NZ_CATWDO010000002.1"/>
</dbReference>
<dbReference type="InterPro" id="IPR007627">
    <property type="entry name" value="RNA_pol_sigma70_r2"/>
</dbReference>
<dbReference type="InterPro" id="IPR039425">
    <property type="entry name" value="RNA_pol_sigma-70-like"/>
</dbReference>
<accession>A0ABM9J7Z2</accession>
<keyword evidence="3" id="KW-0805">Transcription regulation</keyword>
<keyword evidence="11" id="KW-1185">Reference proteome</keyword>